<keyword evidence="2" id="KW-0288">FMN</keyword>
<sequence length="371" mass="40047">AGRAMPVRIIGMIGVAPSRDDAAVHVITGGISAAYLTQFAQAHDAAGFDLVLVGYTAQSAEGFAIAGHAAAHTERLGFLVAHRPGFVAPTLMARKIATFDHLWQGRLAVHIIAGVSDTEQMMDGDPLPKPERYRRAAEYLDVMRRTWAATEPFDFDGDFYTVRGAISDVRPWTRPHPLLFFGGSSAEALDMGAAYCDVYAMFGEPRAAVADRVADMQRRAAMHGRSLQFNLSFRPILGATEGEAWDRARAILTKVEAAVRDEKPTLYTDESGRRLLAAAAAAEIHDERLWMPIAAAYHGQGNTTCLVGTAEQVADSLLAYYRLGVTGFLLRGFDPLADAVEFGRELIPRLRAGATAIDAASQGAGRMLPGM</sequence>
<dbReference type="EC" id="1.-.-.-" evidence="6"/>
<feature type="non-terminal residue" evidence="6">
    <location>
        <position position="1"/>
    </location>
</feature>
<dbReference type="PANTHER" id="PTHR42847:SF9">
    <property type="entry name" value="BLL6451 PROTEIN"/>
    <property type="match status" value="1"/>
</dbReference>
<evidence type="ECO:0000313" key="6">
    <source>
        <dbReference type="EMBL" id="MFC3226616.1"/>
    </source>
</evidence>
<dbReference type="Proteomes" id="UP001595528">
    <property type="component" value="Unassembled WGS sequence"/>
</dbReference>
<comment type="caution">
    <text evidence="6">The sequence shown here is derived from an EMBL/GenBank/DDBJ whole genome shotgun (WGS) entry which is preliminary data.</text>
</comment>
<dbReference type="EMBL" id="JBHRTR010000015">
    <property type="protein sequence ID" value="MFC3226616.1"/>
    <property type="molecule type" value="Genomic_DNA"/>
</dbReference>
<evidence type="ECO:0000256" key="3">
    <source>
        <dbReference type="ARBA" id="ARBA00023002"/>
    </source>
</evidence>
<dbReference type="RefSeq" id="WP_379898663.1">
    <property type="nucleotide sequence ID" value="NZ_JBHRTR010000015.1"/>
</dbReference>
<gene>
    <name evidence="6" type="ORF">ACFOGJ_05200</name>
</gene>
<dbReference type="Gene3D" id="3.20.20.30">
    <property type="entry name" value="Luciferase-like domain"/>
    <property type="match status" value="1"/>
</dbReference>
<dbReference type="PANTHER" id="PTHR42847">
    <property type="entry name" value="ALKANESULFONATE MONOOXYGENASE"/>
    <property type="match status" value="1"/>
</dbReference>
<dbReference type="SUPFAM" id="SSF51679">
    <property type="entry name" value="Bacterial luciferase-like"/>
    <property type="match status" value="1"/>
</dbReference>
<dbReference type="InterPro" id="IPR011251">
    <property type="entry name" value="Luciferase-like_dom"/>
</dbReference>
<dbReference type="CDD" id="cd01094">
    <property type="entry name" value="Alkanesulfonate_monoxygenase"/>
    <property type="match status" value="1"/>
</dbReference>
<dbReference type="GO" id="GO:0016491">
    <property type="term" value="F:oxidoreductase activity"/>
    <property type="evidence" value="ECO:0007669"/>
    <property type="project" value="UniProtKB-KW"/>
</dbReference>
<keyword evidence="1" id="KW-0285">Flavoprotein</keyword>
<keyword evidence="7" id="KW-1185">Reference proteome</keyword>
<protein>
    <submittedName>
        <fullName evidence="6">LLM class flavin-dependent oxidoreductase</fullName>
        <ecNumber evidence="6">1.-.-.-</ecNumber>
    </submittedName>
</protein>
<dbReference type="Pfam" id="PF00296">
    <property type="entry name" value="Bac_luciferase"/>
    <property type="match status" value="1"/>
</dbReference>
<reference evidence="7" key="1">
    <citation type="journal article" date="2019" name="Int. J. Syst. Evol. Microbiol.">
        <title>The Global Catalogue of Microorganisms (GCM) 10K type strain sequencing project: providing services to taxonomists for standard genome sequencing and annotation.</title>
        <authorList>
            <consortium name="The Broad Institute Genomics Platform"/>
            <consortium name="The Broad Institute Genome Sequencing Center for Infectious Disease"/>
            <person name="Wu L."/>
            <person name="Ma J."/>
        </authorList>
    </citation>
    <scope>NUCLEOTIDE SEQUENCE [LARGE SCALE GENOMIC DNA]</scope>
    <source>
        <strain evidence="7">KCTC 42964</strain>
    </source>
</reference>
<evidence type="ECO:0000259" key="5">
    <source>
        <dbReference type="Pfam" id="PF00296"/>
    </source>
</evidence>
<dbReference type="InterPro" id="IPR036661">
    <property type="entry name" value="Luciferase-like_sf"/>
</dbReference>
<keyword evidence="4" id="KW-0503">Monooxygenase</keyword>
<name>A0ABV7KWJ4_9PROT</name>
<accession>A0ABV7KWJ4</accession>
<proteinExistence type="predicted"/>
<keyword evidence="3 6" id="KW-0560">Oxidoreductase</keyword>
<evidence type="ECO:0000256" key="1">
    <source>
        <dbReference type="ARBA" id="ARBA00022630"/>
    </source>
</evidence>
<organism evidence="6 7">
    <name type="scientific">Marinibaculum pumilum</name>
    <dbReference type="NCBI Taxonomy" id="1766165"/>
    <lineage>
        <taxon>Bacteria</taxon>
        <taxon>Pseudomonadati</taxon>
        <taxon>Pseudomonadota</taxon>
        <taxon>Alphaproteobacteria</taxon>
        <taxon>Rhodospirillales</taxon>
        <taxon>Rhodospirillaceae</taxon>
        <taxon>Marinibaculum</taxon>
    </lineage>
</organism>
<feature type="domain" description="Luciferase-like" evidence="5">
    <location>
        <begin position="26"/>
        <end position="326"/>
    </location>
</feature>
<dbReference type="InterPro" id="IPR050172">
    <property type="entry name" value="SsuD_RutA_monooxygenase"/>
</dbReference>
<evidence type="ECO:0000313" key="7">
    <source>
        <dbReference type="Proteomes" id="UP001595528"/>
    </source>
</evidence>
<evidence type="ECO:0000256" key="4">
    <source>
        <dbReference type="ARBA" id="ARBA00023033"/>
    </source>
</evidence>
<evidence type="ECO:0000256" key="2">
    <source>
        <dbReference type="ARBA" id="ARBA00022643"/>
    </source>
</evidence>